<organism evidence="1 2">
    <name type="scientific">Victivallis lenta</name>
    <dbReference type="NCBI Taxonomy" id="2606640"/>
    <lineage>
        <taxon>Bacteria</taxon>
        <taxon>Pseudomonadati</taxon>
        <taxon>Lentisphaerota</taxon>
        <taxon>Lentisphaeria</taxon>
        <taxon>Victivallales</taxon>
        <taxon>Victivallaceae</taxon>
        <taxon>Victivallis</taxon>
    </lineage>
</organism>
<keyword evidence="2" id="KW-1185">Reference proteome</keyword>
<comment type="caution">
    <text evidence="1">The sequence shown here is derived from an EMBL/GenBank/DDBJ whole genome shotgun (WGS) entry which is preliminary data.</text>
</comment>
<proteinExistence type="predicted"/>
<gene>
    <name evidence="1" type="ORF">FYJ85_10870</name>
</gene>
<protein>
    <submittedName>
        <fullName evidence="1">Prepilin-type N-terminal cleavage/methylation domain-containing protein</fullName>
    </submittedName>
</protein>
<evidence type="ECO:0000313" key="1">
    <source>
        <dbReference type="EMBL" id="MST97540.1"/>
    </source>
</evidence>
<dbReference type="AlphaFoldDB" id="A0A844G1H6"/>
<sequence>MKRNKFTLLEVLVALVILTLGIAGLLWQLSIAANRAARNAETWELTHDLTSAAEYLLLHGPEAGLNETLFSGEFEIAYRYEDPRLPADTETRFGQKRLRTLVVEASREGEVLDSLRLDCWVKERSDGR</sequence>
<accession>A0A844G1H6</accession>
<name>A0A844G1H6_9BACT</name>
<dbReference type="RefSeq" id="WP_154418468.1">
    <property type="nucleotide sequence ID" value="NZ_VUNS01000010.1"/>
</dbReference>
<dbReference type="EMBL" id="VUNS01000010">
    <property type="protein sequence ID" value="MST97540.1"/>
    <property type="molecule type" value="Genomic_DNA"/>
</dbReference>
<dbReference type="Proteomes" id="UP000435649">
    <property type="component" value="Unassembled WGS sequence"/>
</dbReference>
<reference evidence="1 2" key="1">
    <citation type="submission" date="2019-08" db="EMBL/GenBank/DDBJ databases">
        <title>In-depth cultivation of the pig gut microbiome towards novel bacterial diversity and tailored functional studies.</title>
        <authorList>
            <person name="Wylensek D."/>
            <person name="Hitch T.C.A."/>
            <person name="Clavel T."/>
        </authorList>
    </citation>
    <scope>NUCLEOTIDE SEQUENCE [LARGE SCALE GENOMIC DNA]</scope>
    <source>
        <strain evidence="1 2">BBE-744-WT-12</strain>
    </source>
</reference>
<evidence type="ECO:0000313" key="2">
    <source>
        <dbReference type="Proteomes" id="UP000435649"/>
    </source>
</evidence>